<organism evidence="2 3">
    <name type="scientific">Trichonephila clavata</name>
    <name type="common">Joro spider</name>
    <name type="synonym">Nephila clavata</name>
    <dbReference type="NCBI Taxonomy" id="2740835"/>
    <lineage>
        <taxon>Eukaryota</taxon>
        <taxon>Metazoa</taxon>
        <taxon>Ecdysozoa</taxon>
        <taxon>Arthropoda</taxon>
        <taxon>Chelicerata</taxon>
        <taxon>Arachnida</taxon>
        <taxon>Araneae</taxon>
        <taxon>Araneomorphae</taxon>
        <taxon>Entelegynae</taxon>
        <taxon>Araneoidea</taxon>
        <taxon>Nephilidae</taxon>
        <taxon>Trichonephila</taxon>
    </lineage>
</organism>
<keyword evidence="3" id="KW-1185">Reference proteome</keyword>
<feature type="transmembrane region" description="Helical" evidence="1">
    <location>
        <begin position="28"/>
        <end position="46"/>
    </location>
</feature>
<proteinExistence type="predicted"/>
<keyword evidence="1" id="KW-0812">Transmembrane</keyword>
<reference evidence="2" key="1">
    <citation type="submission" date="2020-07" db="EMBL/GenBank/DDBJ databases">
        <title>Multicomponent nature underlies the extraordinary mechanical properties of spider dragline silk.</title>
        <authorList>
            <person name="Kono N."/>
            <person name="Nakamura H."/>
            <person name="Mori M."/>
            <person name="Yoshida Y."/>
            <person name="Ohtoshi R."/>
            <person name="Malay A.D."/>
            <person name="Moran D.A.P."/>
            <person name="Tomita M."/>
            <person name="Numata K."/>
            <person name="Arakawa K."/>
        </authorList>
    </citation>
    <scope>NUCLEOTIDE SEQUENCE</scope>
</reference>
<dbReference type="EMBL" id="BMAO01036892">
    <property type="protein sequence ID" value="GFR13794.1"/>
    <property type="molecule type" value="Genomic_DNA"/>
</dbReference>
<name>A0A8X6LNB8_TRICU</name>
<comment type="caution">
    <text evidence="2">The sequence shown here is derived from an EMBL/GenBank/DDBJ whole genome shotgun (WGS) entry which is preliminary data.</text>
</comment>
<gene>
    <name evidence="2" type="ORF">TNCT_243801</name>
</gene>
<protein>
    <submittedName>
        <fullName evidence="2">Uncharacterized protein</fullName>
    </submittedName>
</protein>
<sequence length="88" mass="10287">MKKVRGRFKCDLKLTGRSSQTDFVKMKVYFSAMLTLCVVLFTLQLVEMSPGAREKRQVEDIMNLGDFIEGVKNNIQELWNFFKNLFQS</sequence>
<accession>A0A8X6LNB8</accession>
<keyword evidence="1" id="KW-0472">Membrane</keyword>
<evidence type="ECO:0000256" key="1">
    <source>
        <dbReference type="SAM" id="Phobius"/>
    </source>
</evidence>
<keyword evidence="1" id="KW-1133">Transmembrane helix</keyword>
<evidence type="ECO:0000313" key="3">
    <source>
        <dbReference type="Proteomes" id="UP000887116"/>
    </source>
</evidence>
<evidence type="ECO:0000313" key="2">
    <source>
        <dbReference type="EMBL" id="GFR13794.1"/>
    </source>
</evidence>
<dbReference type="Proteomes" id="UP000887116">
    <property type="component" value="Unassembled WGS sequence"/>
</dbReference>
<dbReference type="AlphaFoldDB" id="A0A8X6LNB8"/>